<dbReference type="STRING" id="1838286.Verru16b_02752"/>
<evidence type="ECO:0000313" key="2">
    <source>
        <dbReference type="EMBL" id="AOS45667.1"/>
    </source>
</evidence>
<dbReference type="AlphaFoldDB" id="A0A1D8AXR3"/>
<dbReference type="RefSeq" id="WP_069962791.1">
    <property type="nucleotide sequence ID" value="NZ_CP016094.1"/>
</dbReference>
<name>A0A1D8AXR3_9BACT</name>
<dbReference type="Proteomes" id="UP000095228">
    <property type="component" value="Chromosome"/>
</dbReference>
<evidence type="ECO:0000313" key="3">
    <source>
        <dbReference type="Proteomes" id="UP000095228"/>
    </source>
</evidence>
<feature type="signal peptide" evidence="1">
    <location>
        <begin position="1"/>
        <end position="35"/>
    </location>
</feature>
<protein>
    <submittedName>
        <fullName evidence="2">Uncharacterized protein</fullName>
    </submittedName>
</protein>
<keyword evidence="3" id="KW-1185">Reference proteome</keyword>
<proteinExistence type="predicted"/>
<evidence type="ECO:0000256" key="1">
    <source>
        <dbReference type="SAM" id="SignalP"/>
    </source>
</evidence>
<sequence>MNNPKSVRLAARSRALLVLSCATLLTLVAAPAVVAADAMTLQPLADKALPLSATFAKVEGTEGTPFVLTLKNDGHDALTVSGKVLLSVVHHAMDKARVLPEQTVAAGAVMTVKDLSGGDKVLLSAAGYAPLEVVVPFKL</sequence>
<accession>A0A1D8AXR3</accession>
<dbReference type="OrthoDB" id="9936167at2"/>
<keyword evidence="1" id="KW-0732">Signal</keyword>
<organism evidence="2 3">
    <name type="scientific">Lacunisphaera limnophila</name>
    <dbReference type="NCBI Taxonomy" id="1838286"/>
    <lineage>
        <taxon>Bacteria</taxon>
        <taxon>Pseudomonadati</taxon>
        <taxon>Verrucomicrobiota</taxon>
        <taxon>Opitutia</taxon>
        <taxon>Opitutales</taxon>
        <taxon>Opitutaceae</taxon>
        <taxon>Lacunisphaera</taxon>
    </lineage>
</organism>
<dbReference type="EMBL" id="CP016094">
    <property type="protein sequence ID" value="AOS45667.1"/>
    <property type="molecule type" value="Genomic_DNA"/>
</dbReference>
<gene>
    <name evidence="2" type="ORF">Verru16b_02752</name>
</gene>
<reference evidence="2 3" key="1">
    <citation type="submission" date="2016-06" db="EMBL/GenBank/DDBJ databases">
        <title>Three novel species with peptidoglycan cell walls form the new genus Lacunisphaera gen. nov. in the family Opitutaceae of the verrucomicrobial subdivision 4.</title>
        <authorList>
            <person name="Rast P."/>
            <person name="Gloeckner I."/>
            <person name="Jogler M."/>
            <person name="Boedeker C."/>
            <person name="Jeske O."/>
            <person name="Wiegand S."/>
            <person name="Reinhardt R."/>
            <person name="Schumann P."/>
            <person name="Rohde M."/>
            <person name="Spring S."/>
            <person name="Gloeckner F.O."/>
            <person name="Jogler C."/>
        </authorList>
    </citation>
    <scope>NUCLEOTIDE SEQUENCE [LARGE SCALE GENOMIC DNA]</scope>
    <source>
        <strain evidence="2 3">IG16b</strain>
    </source>
</reference>
<dbReference type="KEGG" id="obg:Verru16b_02752"/>
<feature type="chain" id="PRO_5009105349" evidence="1">
    <location>
        <begin position="36"/>
        <end position="139"/>
    </location>
</feature>